<reference evidence="2" key="1">
    <citation type="submission" date="2016-03" db="EMBL/GenBank/DDBJ databases">
        <authorList>
            <person name="Ploux O."/>
        </authorList>
    </citation>
    <scope>NUCLEOTIDE SEQUENCE</scope>
    <source>
        <strain evidence="2">UC1</strain>
    </source>
</reference>
<dbReference type="InterPro" id="IPR047808">
    <property type="entry name" value="CueP-like"/>
</dbReference>
<keyword evidence="1" id="KW-0732">Signal</keyword>
<sequence length="194" mass="20152">MTTSAPARMAGLLAVVLALTGLAGCAAADTSPAADPRPTTVTVSDLADMTPVEVVDTLEALPVDERPTDFTVSVRPDHLLITADGEETERALPEDLFYLSLAPYVDGTHDCFFHSLTTCQGELGGELIEVTITDASGATLVDETLTAADNGFVGVWLPRGIDATLEVAYDGARATTPISTGADDPTCLTGLRLS</sequence>
<dbReference type="AlphaFoldDB" id="A0A1Y5P8C8"/>
<evidence type="ECO:0000256" key="1">
    <source>
        <dbReference type="SAM" id="SignalP"/>
    </source>
</evidence>
<dbReference type="NCBIfam" id="NF038094">
    <property type="entry name" value="CueP_fam"/>
    <property type="match status" value="1"/>
</dbReference>
<protein>
    <submittedName>
        <fullName evidence="2">Secreted protein</fullName>
    </submittedName>
</protein>
<name>A0A1Y5P8C8_9MICO</name>
<feature type="signal peptide" evidence="1">
    <location>
        <begin position="1"/>
        <end position="28"/>
    </location>
</feature>
<feature type="chain" id="PRO_5012305947" evidence="1">
    <location>
        <begin position="29"/>
        <end position="194"/>
    </location>
</feature>
<organism evidence="2">
    <name type="scientific">uncultured Microbacterium sp</name>
    <dbReference type="NCBI Taxonomy" id="191216"/>
    <lineage>
        <taxon>Bacteria</taxon>
        <taxon>Bacillati</taxon>
        <taxon>Actinomycetota</taxon>
        <taxon>Actinomycetes</taxon>
        <taxon>Micrococcales</taxon>
        <taxon>Microbacteriaceae</taxon>
        <taxon>Microbacterium</taxon>
        <taxon>environmental samples</taxon>
    </lineage>
</organism>
<dbReference type="RefSeq" id="WP_295578076.1">
    <property type="nucleotide sequence ID" value="NZ_FLQR01000012.1"/>
</dbReference>
<accession>A0A1Y5P8C8</accession>
<evidence type="ECO:0000313" key="2">
    <source>
        <dbReference type="EMBL" id="SBS74966.1"/>
    </source>
</evidence>
<dbReference type="EMBL" id="FLQR01000012">
    <property type="protein sequence ID" value="SBS74966.1"/>
    <property type="molecule type" value="Genomic_DNA"/>
</dbReference>
<gene>
    <name evidence="2" type="ORF">MIPYR_80078</name>
</gene>
<proteinExistence type="predicted"/>
<dbReference type="Gene3D" id="2.60.40.3700">
    <property type="match status" value="1"/>
</dbReference>
<dbReference type="Pfam" id="PF21172">
    <property type="entry name" value="CueP"/>
    <property type="match status" value="1"/>
</dbReference>